<dbReference type="EMBL" id="VIEB01000509">
    <property type="protein sequence ID" value="TQD88445.1"/>
    <property type="molecule type" value="Genomic_DNA"/>
</dbReference>
<dbReference type="AlphaFoldDB" id="A0A540LPQ3"/>
<dbReference type="Proteomes" id="UP000315295">
    <property type="component" value="Unassembled WGS sequence"/>
</dbReference>
<evidence type="ECO:0000313" key="1">
    <source>
        <dbReference type="EMBL" id="TQD88445.1"/>
    </source>
</evidence>
<proteinExistence type="predicted"/>
<name>A0A540LPQ3_MALBA</name>
<accession>A0A540LPQ3</accession>
<reference evidence="1 2" key="1">
    <citation type="journal article" date="2019" name="G3 (Bethesda)">
        <title>Sequencing of a Wild Apple (Malus baccata) Genome Unravels the Differences Between Cultivated and Wild Apple Species Regarding Disease Resistance and Cold Tolerance.</title>
        <authorList>
            <person name="Chen X."/>
        </authorList>
    </citation>
    <scope>NUCLEOTIDE SEQUENCE [LARGE SCALE GENOMIC DNA]</scope>
    <source>
        <strain evidence="2">cv. Shandingzi</strain>
        <tissue evidence="1">Leaves</tissue>
    </source>
</reference>
<evidence type="ECO:0000313" key="2">
    <source>
        <dbReference type="Proteomes" id="UP000315295"/>
    </source>
</evidence>
<comment type="caution">
    <text evidence="1">The sequence shown here is derived from an EMBL/GenBank/DDBJ whole genome shotgun (WGS) entry which is preliminary data.</text>
</comment>
<protein>
    <submittedName>
        <fullName evidence="1">Uncharacterized protein</fullName>
    </submittedName>
</protein>
<sequence length="105" mass="12062">MVSSWRLNLDTRQTATDKNVLAVSTNTAPAQPIKPKEIHGKSSEQGKFYTGKGFYLIIKLHSHRRPNMEDSNTHLKRIIDKHLIPYLLLPNDAIKEWLTLKNQVT</sequence>
<gene>
    <name evidence="1" type="ORF">C1H46_025969</name>
</gene>
<organism evidence="1 2">
    <name type="scientific">Malus baccata</name>
    <name type="common">Siberian crab apple</name>
    <name type="synonym">Pyrus baccata</name>
    <dbReference type="NCBI Taxonomy" id="106549"/>
    <lineage>
        <taxon>Eukaryota</taxon>
        <taxon>Viridiplantae</taxon>
        <taxon>Streptophyta</taxon>
        <taxon>Embryophyta</taxon>
        <taxon>Tracheophyta</taxon>
        <taxon>Spermatophyta</taxon>
        <taxon>Magnoliopsida</taxon>
        <taxon>eudicotyledons</taxon>
        <taxon>Gunneridae</taxon>
        <taxon>Pentapetalae</taxon>
        <taxon>rosids</taxon>
        <taxon>fabids</taxon>
        <taxon>Rosales</taxon>
        <taxon>Rosaceae</taxon>
        <taxon>Amygdaloideae</taxon>
        <taxon>Maleae</taxon>
        <taxon>Malus</taxon>
    </lineage>
</organism>
<keyword evidence="2" id="KW-1185">Reference proteome</keyword>